<keyword evidence="2" id="KW-1185">Reference proteome</keyword>
<evidence type="ECO:0000313" key="1">
    <source>
        <dbReference type="EMBL" id="WCS66516.1"/>
    </source>
</evidence>
<dbReference type="Proteomes" id="UP001218377">
    <property type="component" value="Segment"/>
</dbReference>
<sequence length="166" mass="18275">MPALGFMQQHVAAVVEGRKPFTMRKPRVGGKGEPKVGSRLYLFENWRTPQMRKFAEADCVMRTTLWFDERGVAKIKHEGLDSSAPPIFLLVSNAIMETAADDTATRELGLHALAKFDGFDGWPSLWAYHSGQGLEPDGLCKRRLYGFGNVTPTVDANGLAPSALPL</sequence>
<reference evidence="1 2" key="1">
    <citation type="submission" date="2023-01" db="EMBL/GenBank/DDBJ databases">
        <title>New species of Caulobacter bacteriophages in the Kronosvirus genus.</title>
        <authorList>
            <person name="Mohammadi T."/>
            <person name="Millwood A."/>
            <person name="Ely B."/>
        </authorList>
    </citation>
    <scope>NUCLEOTIDE SEQUENCE [LARGE SCALE GENOMIC DNA]</scope>
    <source>
        <strain evidence="1 2">TMCBR2</strain>
    </source>
</reference>
<name>A0AAE9YB82_9CAUD</name>
<accession>A0AAE9YB82</accession>
<organism evidence="1 2">
    <name type="scientific">Caulobacter phage TMCBR2</name>
    <dbReference type="NCBI Taxonomy" id="3025404"/>
    <lineage>
        <taxon>Viruses</taxon>
        <taxon>Duplodnaviria</taxon>
        <taxon>Heunggongvirae</taxon>
        <taxon>Uroviricota</taxon>
        <taxon>Caudoviricetes</taxon>
        <taxon>Caudoviricetes incertae sedis</taxon>
        <taxon>Kronosvirus</taxon>
        <taxon>Kronosvirus pomeria</taxon>
    </lineage>
</organism>
<evidence type="ECO:0000313" key="2">
    <source>
        <dbReference type="Proteomes" id="UP001218377"/>
    </source>
</evidence>
<proteinExistence type="predicted"/>
<gene>
    <name evidence="1" type="ORF">TMCBR2_gp031c</name>
</gene>
<protein>
    <submittedName>
        <fullName evidence="1">Uncharacterized protein</fullName>
    </submittedName>
</protein>
<dbReference type="EMBL" id="OQ269668">
    <property type="protein sequence ID" value="WCS66516.1"/>
    <property type="molecule type" value="Genomic_DNA"/>
</dbReference>